<proteinExistence type="predicted"/>
<dbReference type="AlphaFoldDB" id="A0A0A8YCT4"/>
<reference evidence="1" key="2">
    <citation type="journal article" date="2015" name="Data Brief">
        <title>Shoot transcriptome of the giant reed, Arundo donax.</title>
        <authorList>
            <person name="Barrero R.A."/>
            <person name="Guerrero F.D."/>
            <person name="Moolhuijzen P."/>
            <person name="Goolsby J.A."/>
            <person name="Tidwell J."/>
            <person name="Bellgard S.E."/>
            <person name="Bellgard M.I."/>
        </authorList>
    </citation>
    <scope>NUCLEOTIDE SEQUENCE</scope>
    <source>
        <tissue evidence="1">Shoot tissue taken approximately 20 cm above the soil surface</tissue>
    </source>
</reference>
<name>A0A0A8YCT4_ARUDO</name>
<protein>
    <submittedName>
        <fullName evidence="1">Uncharacterized protein</fullName>
    </submittedName>
</protein>
<sequence>MACVHYVNLLSYAYLNFVWHHLYSYMHFCWIDECARNFAGYCFLSQ</sequence>
<accession>A0A0A8YCT4</accession>
<reference evidence="1" key="1">
    <citation type="submission" date="2014-09" db="EMBL/GenBank/DDBJ databases">
        <authorList>
            <person name="Magalhaes I.L.F."/>
            <person name="Oliveira U."/>
            <person name="Santos F.R."/>
            <person name="Vidigal T.H.D.A."/>
            <person name="Brescovit A.D."/>
            <person name="Santos A.J."/>
        </authorList>
    </citation>
    <scope>NUCLEOTIDE SEQUENCE</scope>
    <source>
        <tissue evidence="1">Shoot tissue taken approximately 20 cm above the soil surface</tissue>
    </source>
</reference>
<evidence type="ECO:0000313" key="1">
    <source>
        <dbReference type="EMBL" id="JAD23343.1"/>
    </source>
</evidence>
<organism evidence="1">
    <name type="scientific">Arundo donax</name>
    <name type="common">Giant reed</name>
    <name type="synonym">Donax arundinaceus</name>
    <dbReference type="NCBI Taxonomy" id="35708"/>
    <lineage>
        <taxon>Eukaryota</taxon>
        <taxon>Viridiplantae</taxon>
        <taxon>Streptophyta</taxon>
        <taxon>Embryophyta</taxon>
        <taxon>Tracheophyta</taxon>
        <taxon>Spermatophyta</taxon>
        <taxon>Magnoliopsida</taxon>
        <taxon>Liliopsida</taxon>
        <taxon>Poales</taxon>
        <taxon>Poaceae</taxon>
        <taxon>PACMAD clade</taxon>
        <taxon>Arundinoideae</taxon>
        <taxon>Arundineae</taxon>
        <taxon>Arundo</taxon>
    </lineage>
</organism>
<dbReference type="EMBL" id="GBRH01274552">
    <property type="protein sequence ID" value="JAD23343.1"/>
    <property type="molecule type" value="Transcribed_RNA"/>
</dbReference>